<dbReference type="Proteomes" id="UP001521150">
    <property type="component" value="Unassembled WGS sequence"/>
</dbReference>
<dbReference type="RefSeq" id="WP_233722700.1">
    <property type="nucleotide sequence ID" value="NZ_JAJVCN010000001.1"/>
</dbReference>
<name>A0ABS8Z1C0_9PSEU</name>
<keyword evidence="2" id="KW-1185">Reference proteome</keyword>
<comment type="caution">
    <text evidence="1">The sequence shown here is derived from an EMBL/GenBank/DDBJ whole genome shotgun (WGS) entry which is preliminary data.</text>
</comment>
<sequence>MTFPEIEAALLALADSRNRVDTDAATPEQVDLAAAILQLAKHAPATGMRIHARQMTNQDWQQVATRYLAVAEQAARQTRTVESSPDIRDHGV</sequence>
<proteinExistence type="predicted"/>
<protein>
    <submittedName>
        <fullName evidence="1">Uncharacterized protein</fullName>
    </submittedName>
</protein>
<organism evidence="1 2">
    <name type="scientific">Kibdelosporangium philippinense</name>
    <dbReference type="NCBI Taxonomy" id="211113"/>
    <lineage>
        <taxon>Bacteria</taxon>
        <taxon>Bacillati</taxon>
        <taxon>Actinomycetota</taxon>
        <taxon>Actinomycetes</taxon>
        <taxon>Pseudonocardiales</taxon>
        <taxon>Pseudonocardiaceae</taxon>
        <taxon>Kibdelosporangium</taxon>
    </lineage>
</organism>
<reference evidence="1 2" key="1">
    <citation type="submission" date="2021-12" db="EMBL/GenBank/DDBJ databases">
        <title>Genome sequence of Kibdelosporangium philippinense ATCC 49844.</title>
        <authorList>
            <person name="Fedorov E.A."/>
            <person name="Omeragic M."/>
            <person name="Shalygina K.F."/>
            <person name="Maclea K.S."/>
        </authorList>
    </citation>
    <scope>NUCLEOTIDE SEQUENCE [LARGE SCALE GENOMIC DNA]</scope>
    <source>
        <strain evidence="1 2">ATCC 49844</strain>
    </source>
</reference>
<evidence type="ECO:0000313" key="1">
    <source>
        <dbReference type="EMBL" id="MCE7001640.1"/>
    </source>
</evidence>
<dbReference type="EMBL" id="JAJVCN010000001">
    <property type="protein sequence ID" value="MCE7001640.1"/>
    <property type="molecule type" value="Genomic_DNA"/>
</dbReference>
<evidence type="ECO:0000313" key="2">
    <source>
        <dbReference type="Proteomes" id="UP001521150"/>
    </source>
</evidence>
<gene>
    <name evidence="1" type="ORF">LWC34_02110</name>
</gene>
<accession>A0ABS8Z1C0</accession>